<organism evidence="2">
    <name type="scientific">human gut metagenome</name>
    <dbReference type="NCBI Taxonomy" id="408170"/>
    <lineage>
        <taxon>unclassified sequences</taxon>
        <taxon>metagenomes</taxon>
        <taxon>organismal metagenomes</taxon>
    </lineage>
</organism>
<reference evidence="2" key="1">
    <citation type="journal article" date="2013" name="Environ. Microbiol.">
        <title>Microbiota from the distal guts of lean and obese adolescents exhibit partial functional redundancy besides clear differences in community structure.</title>
        <authorList>
            <person name="Ferrer M."/>
            <person name="Ruiz A."/>
            <person name="Lanza F."/>
            <person name="Haange S.B."/>
            <person name="Oberbach A."/>
            <person name="Till H."/>
            <person name="Bargiela R."/>
            <person name="Campoy C."/>
            <person name="Segura M.T."/>
            <person name="Richter M."/>
            <person name="von Bergen M."/>
            <person name="Seifert J."/>
            <person name="Suarez A."/>
        </authorList>
    </citation>
    <scope>NUCLEOTIDE SEQUENCE</scope>
</reference>
<dbReference type="InterPro" id="IPR011990">
    <property type="entry name" value="TPR-like_helical_dom_sf"/>
</dbReference>
<sequence length="285" mass="31594">PYGSSRNTVSSSRYVEDGSYLRLKELTLGYTLPKRWTDRMHMNRWRFYVSVSNLFTLTGYTGYDPEGGGGSRLRQLSPVADVPLRHQHQLLKPTTMKRTLHIITLFAALGLASCTDWLTEKGPGTTELGDFFTSGETAIQTVNAAYVPLSWEFNNTYFCEWFIGDVASDDALKGGQNIGDMADAYDIENFKTVSTNTLLLDFYRAQFQGIGRCNLVLANVPGMETDETMDEKDQGAAHRRGLLPARLLLLPSGAPVRRGAEGRGPDHLVRRLAAAPAPRPTRSTP</sequence>
<proteinExistence type="predicted"/>
<feature type="compositionally biased region" description="Low complexity" evidence="1">
    <location>
        <begin position="271"/>
        <end position="285"/>
    </location>
</feature>
<dbReference type="AlphaFoldDB" id="K1UKM4"/>
<dbReference type="EMBL" id="AJWY01002152">
    <property type="protein sequence ID" value="EKC78680.1"/>
    <property type="molecule type" value="Genomic_DNA"/>
</dbReference>
<feature type="non-terminal residue" evidence="2">
    <location>
        <position position="1"/>
    </location>
</feature>
<protein>
    <submittedName>
        <fullName evidence="2">Uncharacterized protein</fullName>
    </submittedName>
</protein>
<dbReference type="Gene3D" id="1.25.40.390">
    <property type="match status" value="1"/>
</dbReference>
<name>K1UKM4_9ZZZZ</name>
<evidence type="ECO:0000256" key="1">
    <source>
        <dbReference type="SAM" id="MobiDB-lite"/>
    </source>
</evidence>
<comment type="caution">
    <text evidence="2">The sequence shown here is derived from an EMBL/GenBank/DDBJ whole genome shotgun (WGS) entry which is preliminary data.</text>
</comment>
<feature type="region of interest" description="Disordered" evidence="1">
    <location>
        <begin position="256"/>
        <end position="285"/>
    </location>
</feature>
<accession>K1UKM4</accession>
<dbReference type="SUPFAM" id="SSF48452">
    <property type="entry name" value="TPR-like"/>
    <property type="match status" value="1"/>
</dbReference>
<feature type="compositionally biased region" description="Basic and acidic residues" evidence="1">
    <location>
        <begin position="258"/>
        <end position="269"/>
    </location>
</feature>
<gene>
    <name evidence="2" type="ORF">LEA_03233</name>
</gene>
<evidence type="ECO:0000313" key="2">
    <source>
        <dbReference type="EMBL" id="EKC78680.1"/>
    </source>
</evidence>